<dbReference type="EMBL" id="JACEGD010000009">
    <property type="protein sequence ID" value="MBH5386802.1"/>
    <property type="molecule type" value="Genomic_DNA"/>
</dbReference>
<feature type="signal peptide" evidence="1">
    <location>
        <begin position="1"/>
        <end position="20"/>
    </location>
</feature>
<reference evidence="2 3" key="1">
    <citation type="submission" date="2020-07" db="EMBL/GenBank/DDBJ databases">
        <title>Bradyrhizobium diversity isolated from nodules of indigenous legumes of Western Australia.</title>
        <authorList>
            <person name="Klepa M.S."/>
        </authorList>
    </citation>
    <scope>NUCLEOTIDE SEQUENCE [LARGE SCALE GENOMIC DNA]</scope>
    <source>
        <strain evidence="2 3">CNPSo 4019</strain>
    </source>
</reference>
<name>A0ABS0P0N3_9BRAD</name>
<gene>
    <name evidence="2" type="ORF">H1B27_10980</name>
</gene>
<comment type="caution">
    <text evidence="2">The sequence shown here is derived from an EMBL/GenBank/DDBJ whole genome shotgun (WGS) entry which is preliminary data.</text>
</comment>
<proteinExistence type="predicted"/>
<dbReference type="RefSeq" id="WP_197966062.1">
    <property type="nucleotide sequence ID" value="NZ_JACEGD010000009.1"/>
</dbReference>
<accession>A0ABS0P0N3</accession>
<sequence>MRASCLGVAMLTLMASRADAAIVDWQAELQRCRSLRQNVAPLLQAGEGISAIGRSKRSIRRCIWIQRLAVRKKIPGAEVW</sequence>
<evidence type="ECO:0000313" key="2">
    <source>
        <dbReference type="EMBL" id="MBH5386802.1"/>
    </source>
</evidence>
<keyword evidence="1" id="KW-0732">Signal</keyword>
<evidence type="ECO:0000256" key="1">
    <source>
        <dbReference type="SAM" id="SignalP"/>
    </source>
</evidence>
<keyword evidence="3" id="KW-1185">Reference proteome</keyword>
<feature type="chain" id="PRO_5046698416" evidence="1">
    <location>
        <begin position="21"/>
        <end position="80"/>
    </location>
</feature>
<evidence type="ECO:0000313" key="3">
    <source>
        <dbReference type="Proteomes" id="UP001194539"/>
    </source>
</evidence>
<dbReference type="Proteomes" id="UP001194539">
    <property type="component" value="Unassembled WGS sequence"/>
</dbReference>
<organism evidence="2 3">
    <name type="scientific">Bradyrhizobium diversitatis</name>
    <dbReference type="NCBI Taxonomy" id="2755406"/>
    <lineage>
        <taxon>Bacteria</taxon>
        <taxon>Pseudomonadati</taxon>
        <taxon>Pseudomonadota</taxon>
        <taxon>Alphaproteobacteria</taxon>
        <taxon>Hyphomicrobiales</taxon>
        <taxon>Nitrobacteraceae</taxon>
        <taxon>Bradyrhizobium</taxon>
    </lineage>
</organism>
<protein>
    <submittedName>
        <fullName evidence="2">Uncharacterized protein</fullName>
    </submittedName>
</protein>